<dbReference type="STRING" id="351160.RCIX2493"/>
<dbReference type="eggNOG" id="arCOG01792">
    <property type="taxonomic scope" value="Archaea"/>
</dbReference>
<dbReference type="GeneID" id="25397270"/>
<proteinExistence type="predicted"/>
<dbReference type="Gene3D" id="3.40.50.150">
    <property type="entry name" value="Vaccinia Virus protein VP39"/>
    <property type="match status" value="1"/>
</dbReference>
<dbReference type="OrthoDB" id="8915at2157"/>
<dbReference type="InterPro" id="IPR013216">
    <property type="entry name" value="Methyltransf_11"/>
</dbReference>
<dbReference type="PANTHER" id="PTHR44068">
    <property type="entry name" value="ZGC:194242"/>
    <property type="match status" value="1"/>
</dbReference>
<dbReference type="KEGG" id="rci:RCIX2493"/>
<dbReference type="Pfam" id="PF08241">
    <property type="entry name" value="Methyltransf_11"/>
    <property type="match status" value="1"/>
</dbReference>
<reference evidence="3 4" key="1">
    <citation type="journal article" date="2006" name="Science">
        <title>Genome of rice cluster I archaea -- the key methane producers in the rice rhizosphere.</title>
        <authorList>
            <person name="Erkel C."/>
            <person name="Kube M."/>
            <person name="Reinhardt R."/>
            <person name="Liesack W."/>
        </authorList>
    </citation>
    <scope>NUCLEOTIDE SEQUENCE [LARGE SCALE GENOMIC DNA]</scope>
    <source>
        <strain evidence="4">DSM 22066 / NBRC 105507 / MRE50</strain>
    </source>
</reference>
<dbReference type="SUPFAM" id="SSF53335">
    <property type="entry name" value="S-adenosyl-L-methionine-dependent methyltransferases"/>
    <property type="match status" value="1"/>
</dbReference>
<gene>
    <name evidence="3" type="ORF">RCIX2493</name>
</gene>
<evidence type="ECO:0000313" key="4">
    <source>
        <dbReference type="Proteomes" id="UP000000663"/>
    </source>
</evidence>
<evidence type="ECO:0000256" key="1">
    <source>
        <dbReference type="ARBA" id="ARBA00022679"/>
    </source>
</evidence>
<dbReference type="CDD" id="cd02440">
    <property type="entry name" value="AdoMet_MTases"/>
    <property type="match status" value="1"/>
</dbReference>
<evidence type="ECO:0000313" key="3">
    <source>
        <dbReference type="EMBL" id="CAJ37564.1"/>
    </source>
</evidence>
<evidence type="ECO:0000259" key="2">
    <source>
        <dbReference type="Pfam" id="PF08241"/>
    </source>
</evidence>
<dbReference type="RefSeq" id="WP_012035021.1">
    <property type="nucleotide sequence ID" value="NC_009464.1"/>
</dbReference>
<dbReference type="AlphaFoldDB" id="Q0W229"/>
<accession>Q0W229</accession>
<feature type="domain" description="Methyltransferase type 11" evidence="2">
    <location>
        <begin position="46"/>
        <end position="140"/>
    </location>
</feature>
<name>Q0W229_METAR</name>
<sequence>MTIADPDHTLPGELWTAAGFDEHPGGGKATERLQKMAGVAPGQRVLDMGCGAGRTADMLAKSGVSPIVVDLDAGVLIKARALATRSGTSEKLSFIQADLHHLPFKEGTFDAALAESVLAYCDAAHVVRESYRVLKPGGAFGFNELTYLHAPDPALKAVLRHTLKASPHLEREWKLIFRSAGFAEVVSTISKISLRAQFLSRLKTGGMLAGAGRLAGCLARPEIARSLLNPGIRGIVMKFRSSVGYGLYAGRKP</sequence>
<dbReference type="PANTHER" id="PTHR44068:SF11">
    <property type="entry name" value="GERANYL DIPHOSPHATE 2-C-METHYLTRANSFERASE"/>
    <property type="match status" value="1"/>
</dbReference>
<keyword evidence="4" id="KW-1185">Reference proteome</keyword>
<dbReference type="EMBL" id="AM114193">
    <property type="protein sequence ID" value="CAJ37564.1"/>
    <property type="molecule type" value="Genomic_DNA"/>
</dbReference>
<dbReference type="InterPro" id="IPR029063">
    <property type="entry name" value="SAM-dependent_MTases_sf"/>
</dbReference>
<protein>
    <recommendedName>
        <fullName evidence="2">Methyltransferase type 11 domain-containing protein</fullName>
    </recommendedName>
</protein>
<dbReference type="GO" id="GO:0008757">
    <property type="term" value="F:S-adenosylmethionine-dependent methyltransferase activity"/>
    <property type="evidence" value="ECO:0007669"/>
    <property type="project" value="InterPro"/>
</dbReference>
<organism evidence="3 4">
    <name type="scientific">Methanocella arvoryzae (strain DSM 22066 / NBRC 105507 / MRE50)</name>
    <dbReference type="NCBI Taxonomy" id="351160"/>
    <lineage>
        <taxon>Archaea</taxon>
        <taxon>Methanobacteriati</taxon>
        <taxon>Methanobacteriota</taxon>
        <taxon>Stenosarchaea group</taxon>
        <taxon>Methanomicrobia</taxon>
        <taxon>Methanocellales</taxon>
        <taxon>Methanocellaceae</taxon>
        <taxon>Methanocella</taxon>
    </lineage>
</organism>
<keyword evidence="1" id="KW-0808">Transferase</keyword>
<dbReference type="Proteomes" id="UP000000663">
    <property type="component" value="Chromosome"/>
</dbReference>
<dbReference type="InterPro" id="IPR050447">
    <property type="entry name" value="Erg6_SMT_methyltransf"/>
</dbReference>